<dbReference type="EMBL" id="QZJW01000044">
    <property type="protein sequence ID" value="RJO60522.1"/>
    <property type="molecule type" value="Genomic_DNA"/>
</dbReference>
<evidence type="ECO:0008006" key="4">
    <source>
        <dbReference type="Google" id="ProtNLM"/>
    </source>
</evidence>
<evidence type="ECO:0000313" key="2">
    <source>
        <dbReference type="EMBL" id="RJO60522.1"/>
    </source>
</evidence>
<reference evidence="2 3" key="1">
    <citation type="journal article" date="2017" name="ISME J.">
        <title>Energy and carbon metabolisms in a deep terrestrial subsurface fluid microbial community.</title>
        <authorList>
            <person name="Momper L."/>
            <person name="Jungbluth S.P."/>
            <person name="Lee M.D."/>
            <person name="Amend J.P."/>
        </authorList>
    </citation>
    <scope>NUCLEOTIDE SEQUENCE [LARGE SCALE GENOMIC DNA]</scope>
    <source>
        <strain evidence="2">SURF_29</strain>
    </source>
</reference>
<evidence type="ECO:0000256" key="1">
    <source>
        <dbReference type="SAM" id="MobiDB-lite"/>
    </source>
</evidence>
<proteinExistence type="predicted"/>
<organism evidence="2 3">
    <name type="scientific">candidate division WS5 bacterium</name>
    <dbReference type="NCBI Taxonomy" id="2093353"/>
    <lineage>
        <taxon>Bacteria</taxon>
        <taxon>candidate division WS5</taxon>
    </lineage>
</organism>
<dbReference type="Proteomes" id="UP000285655">
    <property type="component" value="Unassembled WGS sequence"/>
</dbReference>
<accession>A0A419DBU2</accession>
<protein>
    <recommendedName>
        <fullName evidence="4">Transposase</fullName>
    </recommendedName>
</protein>
<name>A0A419DBU2_9BACT</name>
<comment type="caution">
    <text evidence="2">The sequence shown here is derived from an EMBL/GenBank/DDBJ whole genome shotgun (WGS) entry which is preliminary data.</text>
</comment>
<dbReference type="AlphaFoldDB" id="A0A419DBU2"/>
<gene>
    <name evidence="2" type="ORF">C4544_04945</name>
</gene>
<feature type="region of interest" description="Disordered" evidence="1">
    <location>
        <begin position="44"/>
        <end position="66"/>
    </location>
</feature>
<sequence>MHKNYGPCPKPDGCGRYTLYHYSATKLYKCWSCGHTVTDEEFEAGEHSVSQGAEPDIVPTLEVGSP</sequence>
<evidence type="ECO:0000313" key="3">
    <source>
        <dbReference type="Proteomes" id="UP000285655"/>
    </source>
</evidence>